<sequence length="283" mass="30747">MSTQGILLLAVIANTIVLLVILFLVRLSMILSRQRPPQTRPHASREHPTHLLVVLGSGGHTAEMINILSSIPNLNRLFTHRTYVVSSGDSFSAQRAHDFEDQLSSRGKNPSPSSSSSSSSSSYTIATIYRARKIHQPLLTTPFSSLKCLKDSLQVLCQHDLYPDLILTNGPGTGVILVLASIILLFFGFHGPIISHASSASASPPQSSYPTGRMRSIYIESWARVRTLSLSGRILKPLVDRFLVQWPQLAISEDDGDGVQVNSTSPKPGFVPAKAEFVGPLVS</sequence>
<reference evidence="13 14" key="1">
    <citation type="submission" date="2017-03" db="EMBL/GenBank/DDBJ databases">
        <title>Genomes of endolithic fungi from Antarctica.</title>
        <authorList>
            <person name="Coleine C."/>
            <person name="Masonjones S."/>
            <person name="Stajich J.E."/>
        </authorList>
    </citation>
    <scope>NUCLEOTIDE SEQUENCE [LARGE SCALE GENOMIC DNA]</scope>
    <source>
        <strain evidence="13 14">CCFEE 6314</strain>
    </source>
</reference>
<dbReference type="GO" id="GO:0006488">
    <property type="term" value="P:dolichol-linked oligosaccharide biosynthetic process"/>
    <property type="evidence" value="ECO:0007669"/>
    <property type="project" value="InterPro"/>
</dbReference>
<gene>
    <name evidence="11" type="primary">ALG14</name>
    <name evidence="13" type="ORF">B0A52_05580</name>
</gene>
<dbReference type="Proteomes" id="UP000288859">
    <property type="component" value="Unassembled WGS sequence"/>
</dbReference>
<name>A0A438N3C4_EXOME</name>
<evidence type="ECO:0000256" key="5">
    <source>
        <dbReference type="ARBA" id="ARBA00017467"/>
    </source>
</evidence>
<evidence type="ECO:0000256" key="11">
    <source>
        <dbReference type="RuleBase" id="RU362127"/>
    </source>
</evidence>
<proteinExistence type="inferred from homology"/>
<evidence type="ECO:0000256" key="10">
    <source>
        <dbReference type="ARBA" id="ARBA00032062"/>
    </source>
</evidence>
<keyword evidence="8 11" id="KW-1133">Transmembrane helix</keyword>
<evidence type="ECO:0000256" key="8">
    <source>
        <dbReference type="ARBA" id="ARBA00022989"/>
    </source>
</evidence>
<feature type="compositionally biased region" description="Low complexity" evidence="12">
    <location>
        <begin position="110"/>
        <end position="120"/>
    </location>
</feature>
<evidence type="ECO:0000256" key="6">
    <source>
        <dbReference type="ARBA" id="ARBA00022692"/>
    </source>
</evidence>
<dbReference type="GO" id="GO:0004577">
    <property type="term" value="F:N-acetylglucosaminyldiphosphodolichol N-acetylglucosaminyltransferase activity"/>
    <property type="evidence" value="ECO:0007669"/>
    <property type="project" value="TreeGrafter"/>
</dbReference>
<evidence type="ECO:0000256" key="12">
    <source>
        <dbReference type="SAM" id="MobiDB-lite"/>
    </source>
</evidence>
<feature type="region of interest" description="Disordered" evidence="12">
    <location>
        <begin position="100"/>
        <end position="120"/>
    </location>
</feature>
<evidence type="ECO:0000256" key="2">
    <source>
        <dbReference type="ARBA" id="ARBA00004590"/>
    </source>
</evidence>
<keyword evidence="7 11" id="KW-0256">Endoplasmic reticulum</keyword>
<protein>
    <recommendedName>
        <fullName evidence="5 11">UDP-N-acetylglucosamine transferase subunit ALG14</fullName>
    </recommendedName>
    <alternativeName>
        <fullName evidence="10 11">Asparagine-linked glycosylation protein 14</fullName>
    </alternativeName>
</protein>
<dbReference type="VEuPathDB" id="FungiDB:PV10_08329"/>
<evidence type="ECO:0000256" key="4">
    <source>
        <dbReference type="ARBA" id="ARBA00011335"/>
    </source>
</evidence>
<dbReference type="Gene3D" id="3.40.50.2000">
    <property type="entry name" value="Glycogen Phosphorylase B"/>
    <property type="match status" value="1"/>
</dbReference>
<accession>A0A438N3C4</accession>
<evidence type="ECO:0000313" key="13">
    <source>
        <dbReference type="EMBL" id="RVX70247.1"/>
    </source>
</evidence>
<comment type="subcellular location">
    <subcellularLocation>
        <location evidence="1 11">Endoplasmic reticulum membrane</location>
        <topology evidence="1 11">Single-pass membrane protein</topology>
    </subcellularLocation>
    <subcellularLocation>
        <location evidence="2">Nucleus membrane</location>
        <topology evidence="2">Single-pass membrane protein</topology>
    </subcellularLocation>
</comment>
<dbReference type="Pfam" id="PF08660">
    <property type="entry name" value="Alg14"/>
    <property type="match status" value="1"/>
</dbReference>
<keyword evidence="9 11" id="KW-0472">Membrane</keyword>
<dbReference type="GO" id="GO:0031965">
    <property type="term" value="C:nuclear membrane"/>
    <property type="evidence" value="ECO:0007669"/>
    <property type="project" value="UniProtKB-SubCell"/>
</dbReference>
<feature type="transmembrane region" description="Helical" evidence="11">
    <location>
        <begin position="6"/>
        <end position="25"/>
    </location>
</feature>
<comment type="function">
    <text evidence="11">Involved in protein N-glycosylation. Essential for the second step of the dolichol-linked oligosaccharide pathway. Anchors the catalytic subunit ALG13 to the ER.</text>
</comment>
<dbReference type="PANTHER" id="PTHR12154:SF4">
    <property type="entry name" value="UDP-N-ACETYLGLUCOSAMINE TRANSFERASE SUBUNIT ALG14 HOMOLOG"/>
    <property type="match status" value="1"/>
</dbReference>
<feature type="transmembrane region" description="Helical" evidence="11">
    <location>
        <begin position="175"/>
        <end position="194"/>
    </location>
</feature>
<dbReference type="GO" id="GO:0043541">
    <property type="term" value="C:UDP-N-acetylglucosamine transferase complex"/>
    <property type="evidence" value="ECO:0007669"/>
    <property type="project" value="TreeGrafter"/>
</dbReference>
<dbReference type="EMBL" id="NAJM01000024">
    <property type="protein sequence ID" value="RVX70247.1"/>
    <property type="molecule type" value="Genomic_DNA"/>
</dbReference>
<comment type="subunit">
    <text evidence="4 11">Heterodimer with ALG13 to form a functional enzyme.</text>
</comment>
<comment type="caution">
    <text evidence="11">Lacks conserved residue(s) required for the propagation of feature annotation.</text>
</comment>
<organism evidence="13 14">
    <name type="scientific">Exophiala mesophila</name>
    <name type="common">Black yeast-like fungus</name>
    <dbReference type="NCBI Taxonomy" id="212818"/>
    <lineage>
        <taxon>Eukaryota</taxon>
        <taxon>Fungi</taxon>
        <taxon>Dikarya</taxon>
        <taxon>Ascomycota</taxon>
        <taxon>Pezizomycotina</taxon>
        <taxon>Eurotiomycetes</taxon>
        <taxon>Chaetothyriomycetidae</taxon>
        <taxon>Chaetothyriales</taxon>
        <taxon>Herpotrichiellaceae</taxon>
        <taxon>Exophiala</taxon>
    </lineage>
</organism>
<evidence type="ECO:0000256" key="7">
    <source>
        <dbReference type="ARBA" id="ARBA00022824"/>
    </source>
</evidence>
<evidence type="ECO:0000256" key="9">
    <source>
        <dbReference type="ARBA" id="ARBA00023136"/>
    </source>
</evidence>
<dbReference type="AlphaFoldDB" id="A0A438N3C4"/>
<evidence type="ECO:0000256" key="3">
    <source>
        <dbReference type="ARBA" id="ARBA00009731"/>
    </source>
</evidence>
<keyword evidence="6 11" id="KW-0812">Transmembrane</keyword>
<comment type="similarity">
    <text evidence="3 11">Belongs to the ALG14 family.</text>
</comment>
<dbReference type="PANTHER" id="PTHR12154">
    <property type="entry name" value="GLYCOSYL TRANSFERASE-RELATED"/>
    <property type="match status" value="1"/>
</dbReference>
<comment type="caution">
    <text evidence="13">The sequence shown here is derived from an EMBL/GenBank/DDBJ whole genome shotgun (WGS) entry which is preliminary data.</text>
</comment>
<evidence type="ECO:0000256" key="1">
    <source>
        <dbReference type="ARBA" id="ARBA00004389"/>
    </source>
</evidence>
<evidence type="ECO:0000313" key="14">
    <source>
        <dbReference type="Proteomes" id="UP000288859"/>
    </source>
</evidence>
<dbReference type="InterPro" id="IPR013969">
    <property type="entry name" value="Oligosacch_biosynth_Alg14"/>
</dbReference>
<dbReference type="OrthoDB" id="37659at2759"/>